<name>A0A975NC36_9BRAD</name>
<organism evidence="1 2">
    <name type="scientific">Bradyrhizobium sediminis</name>
    <dbReference type="NCBI Taxonomy" id="2840469"/>
    <lineage>
        <taxon>Bacteria</taxon>
        <taxon>Pseudomonadati</taxon>
        <taxon>Pseudomonadota</taxon>
        <taxon>Alphaproteobacteria</taxon>
        <taxon>Hyphomicrobiales</taxon>
        <taxon>Nitrobacteraceae</taxon>
        <taxon>Bradyrhizobium</taxon>
    </lineage>
</organism>
<dbReference type="Proteomes" id="UP000680839">
    <property type="component" value="Chromosome"/>
</dbReference>
<sequence>MAFILVGIAVYTAVFSATVRYRLTLEVEVNGERKTGSGVIEVTYSKNNDPISQSEFSIDVRGEAVVIDLGPRGILFALLKGDTDRRSGPEYIVLRAFNFPGGALPLPVRDGLLKVKRLSGKIDLPLTSLPLLVRFRDLNDPMTVERVDPLDIGKSFGAGAKLVRATLEIVPTGIWPFNSYGITGEPVTRGINLRLKWIDHFDQYRSNPSNPFSSTLPPEIGGLRSN</sequence>
<reference evidence="1" key="1">
    <citation type="submission" date="2021-06" db="EMBL/GenBank/DDBJ databases">
        <title>Bradyrhizobium sp. S2-20-1 Genome sequencing.</title>
        <authorList>
            <person name="Jin L."/>
        </authorList>
    </citation>
    <scope>NUCLEOTIDE SEQUENCE</scope>
    <source>
        <strain evidence="1">S2-20-1</strain>
    </source>
</reference>
<dbReference type="RefSeq" id="WP_215621185.1">
    <property type="nucleotide sequence ID" value="NZ_CP076134.1"/>
</dbReference>
<dbReference type="EMBL" id="CP076134">
    <property type="protein sequence ID" value="QWG12363.1"/>
    <property type="molecule type" value="Genomic_DNA"/>
</dbReference>
<dbReference type="AlphaFoldDB" id="A0A975NC36"/>
<evidence type="ECO:0000313" key="2">
    <source>
        <dbReference type="Proteomes" id="UP000680839"/>
    </source>
</evidence>
<accession>A0A975NC36</accession>
<gene>
    <name evidence="1" type="ORF">KMZ29_22055</name>
</gene>
<protein>
    <submittedName>
        <fullName evidence="1">Uncharacterized protein</fullName>
    </submittedName>
</protein>
<evidence type="ECO:0000313" key="1">
    <source>
        <dbReference type="EMBL" id="QWG12363.1"/>
    </source>
</evidence>
<proteinExistence type="predicted"/>